<evidence type="ECO:0000313" key="8">
    <source>
        <dbReference type="Proteomes" id="UP001148786"/>
    </source>
</evidence>
<protein>
    <recommendedName>
        <fullName evidence="6">RING-type domain-containing protein</fullName>
    </recommendedName>
</protein>
<dbReference type="Pfam" id="PF00097">
    <property type="entry name" value="zf-C3HC4"/>
    <property type="match status" value="1"/>
</dbReference>
<evidence type="ECO:0000256" key="5">
    <source>
        <dbReference type="SAM" id="MobiDB-lite"/>
    </source>
</evidence>
<dbReference type="InterPro" id="IPR018957">
    <property type="entry name" value="Znf_C3HC4_RING-type"/>
</dbReference>
<evidence type="ECO:0000256" key="2">
    <source>
        <dbReference type="ARBA" id="ARBA00022771"/>
    </source>
</evidence>
<feature type="region of interest" description="Disordered" evidence="5">
    <location>
        <begin position="194"/>
        <end position="294"/>
    </location>
</feature>
<keyword evidence="2 4" id="KW-0863">Zinc-finger</keyword>
<feature type="region of interest" description="Disordered" evidence="5">
    <location>
        <begin position="125"/>
        <end position="156"/>
    </location>
</feature>
<feature type="compositionally biased region" description="Low complexity" evidence="5">
    <location>
        <begin position="234"/>
        <end position="247"/>
    </location>
</feature>
<feature type="compositionally biased region" description="Acidic residues" evidence="5">
    <location>
        <begin position="202"/>
        <end position="219"/>
    </location>
</feature>
<feature type="region of interest" description="Disordered" evidence="5">
    <location>
        <begin position="66"/>
        <end position="90"/>
    </location>
</feature>
<feature type="compositionally biased region" description="Basic and acidic residues" evidence="5">
    <location>
        <begin position="71"/>
        <end position="81"/>
    </location>
</feature>
<evidence type="ECO:0000256" key="4">
    <source>
        <dbReference type="PROSITE-ProRule" id="PRU00175"/>
    </source>
</evidence>
<dbReference type="EMBL" id="JANKHO010000385">
    <property type="protein sequence ID" value="KAJ3510622.1"/>
    <property type="molecule type" value="Genomic_DNA"/>
</dbReference>
<gene>
    <name evidence="7" type="ORF">NLJ89_g4573</name>
</gene>
<evidence type="ECO:0000313" key="7">
    <source>
        <dbReference type="EMBL" id="KAJ3510622.1"/>
    </source>
</evidence>
<evidence type="ECO:0000256" key="1">
    <source>
        <dbReference type="ARBA" id="ARBA00022723"/>
    </source>
</evidence>
<feature type="domain" description="RING-type" evidence="6">
    <location>
        <begin position="53"/>
        <end position="121"/>
    </location>
</feature>
<keyword evidence="3" id="KW-0862">Zinc</keyword>
<dbReference type="SUPFAM" id="SSF57850">
    <property type="entry name" value="RING/U-box"/>
    <property type="match status" value="1"/>
</dbReference>
<organism evidence="7 8">
    <name type="scientific">Agrocybe chaxingu</name>
    <dbReference type="NCBI Taxonomy" id="84603"/>
    <lineage>
        <taxon>Eukaryota</taxon>
        <taxon>Fungi</taxon>
        <taxon>Dikarya</taxon>
        <taxon>Basidiomycota</taxon>
        <taxon>Agaricomycotina</taxon>
        <taxon>Agaricomycetes</taxon>
        <taxon>Agaricomycetidae</taxon>
        <taxon>Agaricales</taxon>
        <taxon>Agaricineae</taxon>
        <taxon>Strophariaceae</taxon>
        <taxon>Agrocybe</taxon>
    </lineage>
</organism>
<keyword evidence="1" id="KW-0479">Metal-binding</keyword>
<dbReference type="GO" id="GO:0008270">
    <property type="term" value="F:zinc ion binding"/>
    <property type="evidence" value="ECO:0007669"/>
    <property type="project" value="UniProtKB-KW"/>
</dbReference>
<dbReference type="PROSITE" id="PS50089">
    <property type="entry name" value="ZF_RING_2"/>
    <property type="match status" value="1"/>
</dbReference>
<dbReference type="Proteomes" id="UP001148786">
    <property type="component" value="Unassembled WGS sequence"/>
</dbReference>
<dbReference type="OrthoDB" id="8062037at2759"/>
<name>A0A9W8K2U3_9AGAR</name>
<keyword evidence="8" id="KW-1185">Reference proteome</keyword>
<accession>A0A9W8K2U3</accession>
<dbReference type="InterPro" id="IPR013083">
    <property type="entry name" value="Znf_RING/FYVE/PHD"/>
</dbReference>
<comment type="caution">
    <text evidence="7">The sequence shown here is derived from an EMBL/GenBank/DDBJ whole genome shotgun (WGS) entry which is preliminary data.</text>
</comment>
<feature type="compositionally biased region" description="Acidic residues" evidence="5">
    <location>
        <begin position="271"/>
        <end position="281"/>
    </location>
</feature>
<dbReference type="Gene3D" id="3.30.40.10">
    <property type="entry name" value="Zinc/RING finger domain, C3HC4 (zinc finger)"/>
    <property type="match status" value="1"/>
</dbReference>
<sequence>MDHEPPRVQDAFAAAAAYELVQDALVPPHERIRAILESLPVLGKDSLDLEEPCPICLVPFEMVFEEEEREEKEGSERREGEDQSEPGLGGVTKLVGCGHIFCRRDLTEWIRSHHGSCPTCRHTFLNIRPPSESDDESSDGGEYIPNPDEIEDDDGLTDADVEDFSVEGMDIDFDEFWEEPHEDDAVVMGDEDAELHSGLAMDVEDEDEEDPDYEYEESEVDRTSEWGLTDGESESMSSSMSEGDLSMGMGGEDRVLVGGVLEREVSVSVHEDEDANGEEGEGLNPSYLVSQDPK</sequence>
<feature type="compositionally biased region" description="Basic and acidic residues" evidence="5">
    <location>
        <begin position="251"/>
        <end position="265"/>
    </location>
</feature>
<evidence type="ECO:0000259" key="6">
    <source>
        <dbReference type="PROSITE" id="PS50089"/>
    </source>
</evidence>
<proteinExistence type="predicted"/>
<evidence type="ECO:0000256" key="3">
    <source>
        <dbReference type="ARBA" id="ARBA00022833"/>
    </source>
</evidence>
<dbReference type="InterPro" id="IPR001841">
    <property type="entry name" value="Znf_RING"/>
</dbReference>
<reference evidence="7" key="1">
    <citation type="submission" date="2022-07" db="EMBL/GenBank/DDBJ databases">
        <title>Genome Sequence of Agrocybe chaxingu.</title>
        <authorList>
            <person name="Buettner E."/>
        </authorList>
    </citation>
    <scope>NUCLEOTIDE SEQUENCE</scope>
    <source>
        <strain evidence="7">MP-N11</strain>
    </source>
</reference>
<dbReference type="AlphaFoldDB" id="A0A9W8K2U3"/>